<keyword evidence="7" id="KW-0732">Signal</keyword>
<evidence type="ECO:0000256" key="7">
    <source>
        <dbReference type="SAM" id="SignalP"/>
    </source>
</evidence>
<dbReference type="Gene3D" id="3.30.1490.70">
    <property type="match status" value="1"/>
</dbReference>
<dbReference type="SUPFAM" id="SSF50249">
    <property type="entry name" value="Nucleic acid-binding proteins"/>
    <property type="match status" value="1"/>
</dbReference>
<protein>
    <submittedName>
        <fullName evidence="10">DNA ligase</fullName>
        <ecNumber evidence="10">6.5.1.1</ecNumber>
    </submittedName>
</protein>
<dbReference type="Pfam" id="PF14743">
    <property type="entry name" value="DNA_ligase_OB_2"/>
    <property type="match status" value="1"/>
</dbReference>
<dbReference type="PANTHER" id="PTHR47810:SF1">
    <property type="entry name" value="DNA LIGASE B"/>
    <property type="match status" value="1"/>
</dbReference>
<comment type="cofactor">
    <cofactor evidence="1">
        <name>a divalent metal cation</name>
        <dbReference type="ChEBI" id="CHEBI:60240"/>
    </cofactor>
</comment>
<feature type="chain" id="PRO_5047177719" evidence="7">
    <location>
        <begin position="23"/>
        <end position="281"/>
    </location>
</feature>
<comment type="catalytic activity">
    <reaction evidence="6">
        <text>ATP + (deoxyribonucleotide)n-3'-hydroxyl + 5'-phospho-(deoxyribonucleotide)m = (deoxyribonucleotide)n+m + AMP + diphosphate.</text>
        <dbReference type="EC" id="6.5.1.1"/>
    </reaction>
</comment>
<feature type="domain" description="DNA ligase OB-like" evidence="9">
    <location>
        <begin position="212"/>
        <end position="277"/>
    </location>
</feature>
<evidence type="ECO:0000259" key="8">
    <source>
        <dbReference type="Pfam" id="PF01068"/>
    </source>
</evidence>
<sequence length="281" mass="31139">MKRRLLLAAALLGCLPAPFAFAADAPPLALAEVYRPGMPLDDFWVSEKYDGVRGYWDGQKLRLRGGEVITPPAWFVAGWPTVPMDGELWAGRGKFSFAVATVRSASARDADWRELRFMVFDLPAEPGDFNHRLEKLRRLLPIPATPWLVPVPQQRAGTAAELQALLDRTVKGGGEGLMLHRGSSLYRVGRSDDLLKFKPYDDADARVIAHLPGKGRHAHRMGALLVETRDGKRFKLGSGFTDAQREAPPPPGSWVSYRFNGLTSGGLPRFARFLRERPDLG</sequence>
<dbReference type="InterPro" id="IPR012340">
    <property type="entry name" value="NA-bd_OB-fold"/>
</dbReference>
<feature type="domain" description="ATP-dependent DNA ligase family profile" evidence="8">
    <location>
        <begin position="85"/>
        <end position="198"/>
    </location>
</feature>
<dbReference type="SUPFAM" id="SSF56091">
    <property type="entry name" value="DNA ligase/mRNA capping enzyme, catalytic domain"/>
    <property type="match status" value="1"/>
</dbReference>
<dbReference type="InterPro" id="IPR029319">
    <property type="entry name" value="DNA_ligase_OB"/>
</dbReference>
<dbReference type="NCBIfam" id="NF006592">
    <property type="entry name" value="PRK09125.1"/>
    <property type="match status" value="1"/>
</dbReference>
<dbReference type="Pfam" id="PF01068">
    <property type="entry name" value="DNA_ligase_A_M"/>
    <property type="match status" value="1"/>
</dbReference>
<keyword evidence="2 10" id="KW-0436">Ligase</keyword>
<dbReference type="Gene3D" id="2.40.50.140">
    <property type="entry name" value="Nucleic acid-binding proteins"/>
    <property type="match status" value="1"/>
</dbReference>
<evidence type="ECO:0000256" key="3">
    <source>
        <dbReference type="ARBA" id="ARBA00022705"/>
    </source>
</evidence>
<dbReference type="InterPro" id="IPR012310">
    <property type="entry name" value="DNA_ligase_ATP-dep_cent"/>
</dbReference>
<dbReference type="CDD" id="cd07896">
    <property type="entry name" value="Adenylation_kDNA_ligase_like"/>
    <property type="match status" value="1"/>
</dbReference>
<accession>A0ABT7NH36</accession>
<dbReference type="InterPro" id="IPR050326">
    <property type="entry name" value="NAD_dep_DNA_ligaseB"/>
</dbReference>
<keyword evidence="4" id="KW-0227">DNA damage</keyword>
<proteinExistence type="predicted"/>
<evidence type="ECO:0000259" key="9">
    <source>
        <dbReference type="Pfam" id="PF14743"/>
    </source>
</evidence>
<keyword evidence="5" id="KW-0234">DNA repair</keyword>
<dbReference type="GO" id="GO:0003910">
    <property type="term" value="F:DNA ligase (ATP) activity"/>
    <property type="evidence" value="ECO:0007669"/>
    <property type="project" value="UniProtKB-EC"/>
</dbReference>
<evidence type="ECO:0000256" key="2">
    <source>
        <dbReference type="ARBA" id="ARBA00022598"/>
    </source>
</evidence>
<dbReference type="EMBL" id="JASZYV010000006">
    <property type="protein sequence ID" value="MDM0047278.1"/>
    <property type="molecule type" value="Genomic_DNA"/>
</dbReference>
<evidence type="ECO:0000256" key="6">
    <source>
        <dbReference type="ARBA" id="ARBA00034003"/>
    </source>
</evidence>
<organism evidence="10 11">
    <name type="scientific">Variovorax dokdonensis</name>
    <dbReference type="NCBI Taxonomy" id="344883"/>
    <lineage>
        <taxon>Bacteria</taxon>
        <taxon>Pseudomonadati</taxon>
        <taxon>Pseudomonadota</taxon>
        <taxon>Betaproteobacteria</taxon>
        <taxon>Burkholderiales</taxon>
        <taxon>Comamonadaceae</taxon>
        <taxon>Variovorax</taxon>
    </lineage>
</organism>
<dbReference type="Proteomes" id="UP001174908">
    <property type="component" value="Unassembled WGS sequence"/>
</dbReference>
<name>A0ABT7NH36_9BURK</name>
<dbReference type="CDD" id="cd08041">
    <property type="entry name" value="OBF_kDNA_ligase_like"/>
    <property type="match status" value="1"/>
</dbReference>
<evidence type="ECO:0000313" key="11">
    <source>
        <dbReference type="Proteomes" id="UP001174908"/>
    </source>
</evidence>
<keyword evidence="3" id="KW-0235">DNA replication</keyword>
<keyword evidence="11" id="KW-1185">Reference proteome</keyword>
<reference evidence="10" key="1">
    <citation type="submission" date="2023-06" db="EMBL/GenBank/DDBJ databases">
        <authorList>
            <person name="Jiang Y."/>
            <person name="Liu Q."/>
        </authorList>
    </citation>
    <scope>NUCLEOTIDE SEQUENCE</scope>
    <source>
        <strain evidence="10">CGMCC 1.12089</strain>
    </source>
</reference>
<dbReference type="PANTHER" id="PTHR47810">
    <property type="entry name" value="DNA LIGASE"/>
    <property type="match status" value="1"/>
</dbReference>
<evidence type="ECO:0000256" key="4">
    <source>
        <dbReference type="ARBA" id="ARBA00022763"/>
    </source>
</evidence>
<dbReference type="RefSeq" id="WP_286662392.1">
    <property type="nucleotide sequence ID" value="NZ_JASZYV010000006.1"/>
</dbReference>
<dbReference type="Gene3D" id="3.30.470.30">
    <property type="entry name" value="DNA ligase/mRNA capping enzyme"/>
    <property type="match status" value="1"/>
</dbReference>
<evidence type="ECO:0000313" key="10">
    <source>
        <dbReference type="EMBL" id="MDM0047278.1"/>
    </source>
</evidence>
<evidence type="ECO:0000256" key="1">
    <source>
        <dbReference type="ARBA" id="ARBA00001968"/>
    </source>
</evidence>
<gene>
    <name evidence="10" type="ORF">QTH91_22485</name>
</gene>
<dbReference type="EC" id="6.5.1.1" evidence="10"/>
<evidence type="ECO:0000256" key="5">
    <source>
        <dbReference type="ARBA" id="ARBA00023204"/>
    </source>
</evidence>
<comment type="caution">
    <text evidence="10">The sequence shown here is derived from an EMBL/GenBank/DDBJ whole genome shotgun (WGS) entry which is preliminary data.</text>
</comment>
<feature type="signal peptide" evidence="7">
    <location>
        <begin position="1"/>
        <end position="22"/>
    </location>
</feature>